<keyword evidence="4" id="KW-1185">Reference proteome</keyword>
<feature type="compositionally biased region" description="Basic and acidic residues" evidence="1">
    <location>
        <begin position="760"/>
        <end position="770"/>
    </location>
</feature>
<protein>
    <submittedName>
        <fullName evidence="3">Uncharacterized protein</fullName>
    </submittedName>
</protein>
<evidence type="ECO:0000256" key="1">
    <source>
        <dbReference type="SAM" id="MobiDB-lite"/>
    </source>
</evidence>
<comment type="caution">
    <text evidence="3">The sequence shown here is derived from an EMBL/GenBank/DDBJ whole genome shotgun (WGS) entry which is preliminary data.</text>
</comment>
<feature type="region of interest" description="Disordered" evidence="1">
    <location>
        <begin position="584"/>
        <end position="611"/>
    </location>
</feature>
<feature type="compositionally biased region" description="Low complexity" evidence="1">
    <location>
        <begin position="848"/>
        <end position="858"/>
    </location>
</feature>
<feature type="region of interest" description="Disordered" evidence="1">
    <location>
        <begin position="337"/>
        <end position="512"/>
    </location>
</feature>
<accession>A0A6V7HB27</accession>
<feature type="compositionally biased region" description="Polar residues" evidence="1">
    <location>
        <begin position="584"/>
        <end position="605"/>
    </location>
</feature>
<evidence type="ECO:0000256" key="2">
    <source>
        <dbReference type="SAM" id="Phobius"/>
    </source>
</evidence>
<feature type="compositionally biased region" description="Basic and acidic residues" evidence="1">
    <location>
        <begin position="633"/>
        <end position="653"/>
    </location>
</feature>
<feature type="compositionally biased region" description="Basic and acidic residues" evidence="1">
    <location>
        <begin position="778"/>
        <end position="791"/>
    </location>
</feature>
<keyword evidence="2" id="KW-0812">Transmembrane</keyword>
<feature type="compositionally biased region" description="Polar residues" evidence="1">
    <location>
        <begin position="414"/>
        <end position="424"/>
    </location>
</feature>
<gene>
    <name evidence="3" type="ORF">MHI_LOCUS710658</name>
</gene>
<feature type="compositionally biased region" description="Basic and acidic residues" evidence="1">
    <location>
        <begin position="743"/>
        <end position="752"/>
    </location>
</feature>
<keyword evidence="2" id="KW-1133">Transmembrane helix</keyword>
<feature type="compositionally biased region" description="Basic residues" evidence="1">
    <location>
        <begin position="361"/>
        <end position="373"/>
    </location>
</feature>
<proteinExistence type="predicted"/>
<feature type="compositionally biased region" description="Polar residues" evidence="1">
    <location>
        <begin position="379"/>
        <end position="392"/>
    </location>
</feature>
<name>A0A6V7HB27_9HYME</name>
<dbReference type="OrthoDB" id="7617356at2759"/>
<feature type="compositionally biased region" description="Polar residues" evidence="1">
    <location>
        <begin position="828"/>
        <end position="841"/>
    </location>
</feature>
<evidence type="ECO:0000313" key="3">
    <source>
        <dbReference type="EMBL" id="CAD1477121.1"/>
    </source>
</evidence>
<reference evidence="3" key="1">
    <citation type="submission" date="2020-07" db="EMBL/GenBank/DDBJ databases">
        <authorList>
            <person name="Nazaruddin N."/>
        </authorList>
    </citation>
    <scope>NUCLEOTIDE SEQUENCE</scope>
</reference>
<organism evidence="3 4">
    <name type="scientific">Heterotrigona itama</name>
    <dbReference type="NCBI Taxonomy" id="395501"/>
    <lineage>
        <taxon>Eukaryota</taxon>
        <taxon>Metazoa</taxon>
        <taxon>Ecdysozoa</taxon>
        <taxon>Arthropoda</taxon>
        <taxon>Hexapoda</taxon>
        <taxon>Insecta</taxon>
        <taxon>Pterygota</taxon>
        <taxon>Neoptera</taxon>
        <taxon>Endopterygota</taxon>
        <taxon>Hymenoptera</taxon>
        <taxon>Apocrita</taxon>
        <taxon>Aculeata</taxon>
        <taxon>Apoidea</taxon>
        <taxon>Anthophila</taxon>
        <taxon>Apidae</taxon>
        <taxon>Heterotrigona</taxon>
    </lineage>
</organism>
<dbReference type="Proteomes" id="UP000752696">
    <property type="component" value="Unassembled WGS sequence"/>
</dbReference>
<feature type="transmembrane region" description="Helical" evidence="2">
    <location>
        <begin position="20"/>
        <end position="40"/>
    </location>
</feature>
<evidence type="ECO:0000313" key="4">
    <source>
        <dbReference type="Proteomes" id="UP000752696"/>
    </source>
</evidence>
<feature type="compositionally biased region" description="Polar residues" evidence="1">
    <location>
        <begin position="726"/>
        <end position="736"/>
    </location>
</feature>
<feature type="compositionally biased region" description="Basic and acidic residues" evidence="1">
    <location>
        <begin position="425"/>
        <end position="444"/>
    </location>
</feature>
<sequence>MLYVVAPGKLVLTLQSIPPFVVESIFALTLAVLLAVPLILRVQHTLDSSTKLTSARARENGGQANNLCEPGENEDAMVTTHYPASTFDSTSSSSVDLHLGSARRTISTPTVLQASGDNNVRTGQQDTVKTRTFDELTIETSKRNDLMLKQSSSFVATNSELPIVDISAFDYDAYRFKLVEAALRRQYDDYQPPGDVVFNSIHLNDNDSTVAVRLNDKYDHSLFDFVEEYYDATKAMSKKETEYLHPLDHFLIKGTQKPETAERQTEMEKRVDVDERSPRISFHDDTAVASPYKRRGMSCKVESLGTISKVDETTRGQIQIESSNLRLFARIVDPIAGRNLKSPRPRRPSSTGTDSTASKRFTQRRSSAKKRSSKANSSTDSVSSKQDTPSGSQRREDRRGETLSSIDGAERESTNCTTISSVDTESVRSESSKARDDNSARSRDSSVASRRRTGEKPGVLPWLTGNPRTSFNKKYGSPGKASSNMHKASRRRKPSFLGKQRTSKQSSIRRNLNIVDQTSVDLSGFSRSSDKVDVENGLKFNDGKLDDQTGKAEDVSKDALGVLNINRTGKLEAIKSETEELTDTLNSNPAVNSSAGRHVSNQNIPDKSDDRVCKLEAIKSETEWSPETTVNFTDKRNDSSRRVSNEQCSHDANHPSVRVPETIDSSTEIAGAPRLARTGSATNERKEQRSRKLSAKLEEVAGDGKQGSPAVKPMSSKQPARLELSADTSLFGQQPRKNLANLDRYKRYKNSERLPVGGGEENKSSKENENKVGAFDSENVKNRRAKAERSRRASGRNTTTESVLLGGKRGEEKTGRVDVNRRGGWDFGSTSTAGSNLSNAAASKRSQQRTTTTTDSTRVNAGLRDNVIGARSMGIRPRKPATTSERKRSRGGRPEKSETRESNIEDDGLKLPRRDSKAGIAMQVGLKKYIKRLKRVLSDRDNTDIGQLASLSLTDAILPDLESTLSSVEVQEVQDLLDMAEKKSELTTKNLSAFEKKAF</sequence>
<dbReference type="AlphaFoldDB" id="A0A6V7HB27"/>
<feature type="region of interest" description="Disordered" evidence="1">
    <location>
        <begin position="626"/>
        <end position="911"/>
    </location>
</feature>
<feature type="compositionally biased region" description="Polar residues" evidence="1">
    <location>
        <begin position="348"/>
        <end position="360"/>
    </location>
</feature>
<feature type="compositionally biased region" description="Basic and acidic residues" evidence="1">
    <location>
        <begin position="808"/>
        <end position="824"/>
    </location>
</feature>
<keyword evidence="2" id="KW-0472">Membrane</keyword>
<feature type="compositionally biased region" description="Basic and acidic residues" evidence="1">
    <location>
        <begin position="892"/>
        <end position="911"/>
    </location>
</feature>
<dbReference type="EMBL" id="CAJDYZ010009832">
    <property type="protein sequence ID" value="CAD1477121.1"/>
    <property type="molecule type" value="Genomic_DNA"/>
</dbReference>
<feature type="compositionally biased region" description="Polar residues" evidence="1">
    <location>
        <begin position="503"/>
        <end position="512"/>
    </location>
</feature>